<dbReference type="InterPro" id="IPR003713">
    <property type="entry name" value="FliS"/>
</dbReference>
<keyword evidence="6" id="KW-0969">Cilium</keyword>
<dbReference type="GO" id="GO:0044780">
    <property type="term" value="P:bacterial-type flagellum assembly"/>
    <property type="evidence" value="ECO:0007669"/>
    <property type="project" value="InterPro"/>
</dbReference>
<evidence type="ECO:0000313" key="6">
    <source>
        <dbReference type="EMBL" id="MBK8573827.1"/>
    </source>
</evidence>
<evidence type="ECO:0000256" key="2">
    <source>
        <dbReference type="ARBA" id="ARBA00008787"/>
    </source>
</evidence>
<comment type="caution">
    <text evidence="6">The sequence shown here is derived from an EMBL/GenBank/DDBJ whole genome shotgun (WGS) entry which is preliminary data.</text>
</comment>
<keyword evidence="3" id="KW-0963">Cytoplasm</keyword>
<proteinExistence type="inferred from homology"/>
<keyword evidence="5" id="KW-0143">Chaperone</keyword>
<name>A0A936F675_9BACT</name>
<dbReference type="EMBL" id="JADKCH010000032">
    <property type="protein sequence ID" value="MBK8573827.1"/>
    <property type="molecule type" value="Genomic_DNA"/>
</dbReference>
<dbReference type="InterPro" id="IPR036584">
    <property type="entry name" value="FliS_sf"/>
</dbReference>
<protein>
    <submittedName>
        <fullName evidence="6">Flagellar protein FliS</fullName>
    </submittedName>
</protein>
<evidence type="ECO:0000256" key="4">
    <source>
        <dbReference type="ARBA" id="ARBA00022795"/>
    </source>
</evidence>
<dbReference type="Proteomes" id="UP000709959">
    <property type="component" value="Unassembled WGS sequence"/>
</dbReference>
<comment type="similarity">
    <text evidence="2">Belongs to the FliS family.</text>
</comment>
<evidence type="ECO:0000256" key="3">
    <source>
        <dbReference type="ARBA" id="ARBA00022490"/>
    </source>
</evidence>
<gene>
    <name evidence="6" type="ORF">IPN91_14690</name>
</gene>
<dbReference type="PANTHER" id="PTHR34773">
    <property type="entry name" value="FLAGELLAR SECRETION CHAPERONE FLIS"/>
    <property type="match status" value="1"/>
</dbReference>
<evidence type="ECO:0000256" key="5">
    <source>
        <dbReference type="ARBA" id="ARBA00023186"/>
    </source>
</evidence>
<dbReference type="PANTHER" id="PTHR34773:SF1">
    <property type="entry name" value="FLAGELLAR SECRETION CHAPERONE FLIS"/>
    <property type="match status" value="1"/>
</dbReference>
<accession>A0A936F675</accession>
<comment type="subcellular location">
    <subcellularLocation>
        <location evidence="1">Cytoplasm</location>
        <location evidence="1">Cytosol</location>
    </subcellularLocation>
</comment>
<evidence type="ECO:0000256" key="1">
    <source>
        <dbReference type="ARBA" id="ARBA00004514"/>
    </source>
</evidence>
<keyword evidence="6" id="KW-0966">Cell projection</keyword>
<dbReference type="GO" id="GO:0071973">
    <property type="term" value="P:bacterial-type flagellum-dependent cell motility"/>
    <property type="evidence" value="ECO:0007669"/>
    <property type="project" value="TreeGrafter"/>
</dbReference>
<dbReference type="AlphaFoldDB" id="A0A936F675"/>
<organism evidence="6 7">
    <name type="scientific">Candidatus Geothrix odensensis</name>
    <dbReference type="NCBI Taxonomy" id="2954440"/>
    <lineage>
        <taxon>Bacteria</taxon>
        <taxon>Pseudomonadati</taxon>
        <taxon>Acidobacteriota</taxon>
        <taxon>Holophagae</taxon>
        <taxon>Holophagales</taxon>
        <taxon>Holophagaceae</taxon>
        <taxon>Geothrix</taxon>
    </lineage>
</organism>
<dbReference type="GO" id="GO:0005829">
    <property type="term" value="C:cytosol"/>
    <property type="evidence" value="ECO:0007669"/>
    <property type="project" value="UniProtKB-SubCell"/>
</dbReference>
<dbReference type="Gene3D" id="1.20.120.340">
    <property type="entry name" value="Flagellar protein FliS"/>
    <property type="match status" value="1"/>
</dbReference>
<keyword evidence="6" id="KW-0282">Flagellum</keyword>
<keyword evidence="4" id="KW-1005">Bacterial flagellum biogenesis</keyword>
<sequence length="133" mass="15068">MTFNPDSASAPARTEPNPVPEHMVILLLEAGQGFLVKLEEAIGSGEPRLTDHFSRKVLAIIEELHRRLNHEQGGALVENLIKLYGWWRREILLAGEQGEVERLQRVHAQMGEVRQGWEHVLFQGEGMSESPRL</sequence>
<dbReference type="Pfam" id="PF02561">
    <property type="entry name" value="FliS"/>
    <property type="match status" value="1"/>
</dbReference>
<dbReference type="SUPFAM" id="SSF101116">
    <property type="entry name" value="Flagellar export chaperone FliS"/>
    <property type="match status" value="1"/>
</dbReference>
<reference evidence="6 7" key="1">
    <citation type="submission" date="2020-10" db="EMBL/GenBank/DDBJ databases">
        <title>Connecting structure to function with the recovery of over 1000 high-quality activated sludge metagenome-assembled genomes encoding full-length rRNA genes using long-read sequencing.</title>
        <authorList>
            <person name="Singleton C.M."/>
            <person name="Petriglieri F."/>
            <person name="Kristensen J.M."/>
            <person name="Kirkegaard R.H."/>
            <person name="Michaelsen T.Y."/>
            <person name="Andersen M.H."/>
            <person name="Karst S.M."/>
            <person name="Dueholm M.S."/>
            <person name="Nielsen P.H."/>
            <person name="Albertsen M."/>
        </authorList>
    </citation>
    <scope>NUCLEOTIDE SEQUENCE [LARGE SCALE GENOMIC DNA]</scope>
    <source>
        <strain evidence="6">OdNE_18-Q3-R46-58_MAXAC.008</strain>
    </source>
</reference>
<evidence type="ECO:0000313" key="7">
    <source>
        <dbReference type="Proteomes" id="UP000709959"/>
    </source>
</evidence>